<feature type="region of interest" description="Disordered" evidence="1">
    <location>
        <begin position="37"/>
        <end position="63"/>
    </location>
</feature>
<organism evidence="2 3">
    <name type="scientific">Streptomyces dangxiongensis</name>
    <dbReference type="NCBI Taxonomy" id="1442032"/>
    <lineage>
        <taxon>Bacteria</taxon>
        <taxon>Bacillati</taxon>
        <taxon>Actinomycetota</taxon>
        <taxon>Actinomycetes</taxon>
        <taxon>Kitasatosporales</taxon>
        <taxon>Streptomycetaceae</taxon>
        <taxon>Streptomyces</taxon>
    </lineage>
</organism>
<gene>
    <name evidence="2" type="ORF">D9753_25685</name>
</gene>
<proteinExistence type="predicted"/>
<dbReference type="KEGG" id="sdd:D9753_25685"/>
<evidence type="ECO:0000313" key="3">
    <source>
        <dbReference type="Proteomes" id="UP000268329"/>
    </source>
</evidence>
<dbReference type="AlphaFoldDB" id="A0A3G2JHD5"/>
<evidence type="ECO:0000313" key="2">
    <source>
        <dbReference type="EMBL" id="AYN41704.1"/>
    </source>
</evidence>
<protein>
    <submittedName>
        <fullName evidence="2">Uncharacterized protein</fullName>
    </submittedName>
</protein>
<name>A0A3G2JHD5_9ACTN</name>
<dbReference type="RefSeq" id="WP_121789142.1">
    <property type="nucleotide sequence ID" value="NZ_CP033073.1"/>
</dbReference>
<reference evidence="2 3" key="1">
    <citation type="submission" date="2018-10" db="EMBL/GenBank/DDBJ databases">
        <title>The genome of Streptomyces dangxiongensis Z022.</title>
        <authorList>
            <person name="Zhang B."/>
        </authorList>
    </citation>
    <scope>NUCLEOTIDE SEQUENCE [LARGE SCALE GENOMIC DNA]</scope>
    <source>
        <strain evidence="2 3">Z022</strain>
    </source>
</reference>
<evidence type="ECO:0000256" key="1">
    <source>
        <dbReference type="SAM" id="MobiDB-lite"/>
    </source>
</evidence>
<sequence>MALEPMRAMEEPAVRLMEFTIPDAPGNYGPLFRLIRTAPSAPAPKDAGPGRRRPRQRPGACGA</sequence>
<dbReference type="Proteomes" id="UP000268329">
    <property type="component" value="Chromosome"/>
</dbReference>
<keyword evidence="3" id="KW-1185">Reference proteome</keyword>
<dbReference type="EMBL" id="CP033073">
    <property type="protein sequence ID" value="AYN41704.1"/>
    <property type="molecule type" value="Genomic_DNA"/>
</dbReference>
<dbReference type="OrthoDB" id="9800162at2"/>
<accession>A0A3G2JHD5</accession>